<feature type="domain" description="HTH arsR-type" evidence="4">
    <location>
        <begin position="1"/>
        <end position="95"/>
    </location>
</feature>
<name>A0ABQ5U691_9PROT</name>
<gene>
    <name evidence="5" type="ORF">GCM10007924_21270</name>
</gene>
<evidence type="ECO:0000256" key="2">
    <source>
        <dbReference type="ARBA" id="ARBA00023125"/>
    </source>
</evidence>
<reference evidence="5" key="2">
    <citation type="submission" date="2023-01" db="EMBL/GenBank/DDBJ databases">
        <title>Draft genome sequence of Sneathiella chinensis strain NBRC 103408.</title>
        <authorList>
            <person name="Sun Q."/>
            <person name="Mori K."/>
        </authorList>
    </citation>
    <scope>NUCLEOTIDE SEQUENCE</scope>
    <source>
        <strain evidence="5">NBRC 103408</strain>
    </source>
</reference>
<keyword evidence="3" id="KW-0804">Transcription</keyword>
<dbReference type="RefSeq" id="WP_169561006.1">
    <property type="nucleotide sequence ID" value="NZ_BSNF01000008.1"/>
</dbReference>
<dbReference type="Pfam" id="PF12840">
    <property type="entry name" value="HTH_20"/>
    <property type="match status" value="1"/>
</dbReference>
<evidence type="ECO:0000313" key="5">
    <source>
        <dbReference type="EMBL" id="GLQ06906.1"/>
    </source>
</evidence>
<evidence type="ECO:0000259" key="4">
    <source>
        <dbReference type="PROSITE" id="PS50987"/>
    </source>
</evidence>
<keyword evidence="6" id="KW-1185">Reference proteome</keyword>
<sequence>MEKHQDIAKALAALGHDSRLAIYRLLVQAGDQGLNVGEIGTHLKIPPSTLAHHLGTLVSAGLVLQDRRGREIYNRADYHAMRKVTGFLTENCCAGVGSP</sequence>
<dbReference type="PRINTS" id="PR00778">
    <property type="entry name" value="HTHARSR"/>
</dbReference>
<dbReference type="NCBIfam" id="NF033788">
    <property type="entry name" value="HTH_metalloreg"/>
    <property type="match status" value="1"/>
</dbReference>
<evidence type="ECO:0000256" key="3">
    <source>
        <dbReference type="ARBA" id="ARBA00023163"/>
    </source>
</evidence>
<dbReference type="Gene3D" id="1.10.10.10">
    <property type="entry name" value="Winged helix-like DNA-binding domain superfamily/Winged helix DNA-binding domain"/>
    <property type="match status" value="1"/>
</dbReference>
<keyword evidence="2" id="KW-0238">DNA-binding</keyword>
<dbReference type="InterPro" id="IPR011991">
    <property type="entry name" value="ArsR-like_HTH"/>
</dbReference>
<proteinExistence type="predicted"/>
<keyword evidence="1" id="KW-0805">Transcription regulation</keyword>
<dbReference type="InterPro" id="IPR036390">
    <property type="entry name" value="WH_DNA-bd_sf"/>
</dbReference>
<dbReference type="InterPro" id="IPR051011">
    <property type="entry name" value="Metal_resp_trans_reg"/>
</dbReference>
<evidence type="ECO:0000256" key="1">
    <source>
        <dbReference type="ARBA" id="ARBA00023015"/>
    </source>
</evidence>
<comment type="caution">
    <text evidence="5">The sequence shown here is derived from an EMBL/GenBank/DDBJ whole genome shotgun (WGS) entry which is preliminary data.</text>
</comment>
<dbReference type="EMBL" id="BSNF01000008">
    <property type="protein sequence ID" value="GLQ06906.1"/>
    <property type="molecule type" value="Genomic_DNA"/>
</dbReference>
<organism evidence="5 6">
    <name type="scientific">Sneathiella chinensis</name>
    <dbReference type="NCBI Taxonomy" id="349750"/>
    <lineage>
        <taxon>Bacteria</taxon>
        <taxon>Pseudomonadati</taxon>
        <taxon>Pseudomonadota</taxon>
        <taxon>Alphaproteobacteria</taxon>
        <taxon>Sneathiellales</taxon>
        <taxon>Sneathiellaceae</taxon>
        <taxon>Sneathiella</taxon>
    </lineage>
</organism>
<reference evidence="5" key="1">
    <citation type="journal article" date="2014" name="Int. J. Syst. Evol. Microbiol.">
        <title>Complete genome of a new Firmicutes species belonging to the dominant human colonic microbiota ('Ruminococcus bicirculans') reveals two chromosomes and a selective capacity to utilize plant glucans.</title>
        <authorList>
            <consortium name="NISC Comparative Sequencing Program"/>
            <person name="Wegmann U."/>
            <person name="Louis P."/>
            <person name="Goesmann A."/>
            <person name="Henrissat B."/>
            <person name="Duncan S.H."/>
            <person name="Flint H.J."/>
        </authorList>
    </citation>
    <scope>NUCLEOTIDE SEQUENCE</scope>
    <source>
        <strain evidence="5">NBRC 103408</strain>
    </source>
</reference>
<dbReference type="InterPro" id="IPR036388">
    <property type="entry name" value="WH-like_DNA-bd_sf"/>
</dbReference>
<protein>
    <submittedName>
        <fullName evidence="5">Transcriptional regulator</fullName>
    </submittedName>
</protein>
<dbReference type="CDD" id="cd00090">
    <property type="entry name" value="HTH_ARSR"/>
    <property type="match status" value="1"/>
</dbReference>
<dbReference type="PANTHER" id="PTHR43132">
    <property type="entry name" value="ARSENICAL RESISTANCE OPERON REPRESSOR ARSR-RELATED"/>
    <property type="match status" value="1"/>
</dbReference>
<dbReference type="InterPro" id="IPR001845">
    <property type="entry name" value="HTH_ArsR_DNA-bd_dom"/>
</dbReference>
<accession>A0ABQ5U691</accession>
<dbReference type="PROSITE" id="PS50987">
    <property type="entry name" value="HTH_ARSR_2"/>
    <property type="match status" value="1"/>
</dbReference>
<dbReference type="SMART" id="SM00418">
    <property type="entry name" value="HTH_ARSR"/>
    <property type="match status" value="1"/>
</dbReference>
<evidence type="ECO:0000313" key="6">
    <source>
        <dbReference type="Proteomes" id="UP001161409"/>
    </source>
</evidence>
<dbReference type="Proteomes" id="UP001161409">
    <property type="component" value="Unassembled WGS sequence"/>
</dbReference>
<dbReference type="PANTHER" id="PTHR43132:SF2">
    <property type="entry name" value="ARSENICAL RESISTANCE OPERON REPRESSOR ARSR-RELATED"/>
    <property type="match status" value="1"/>
</dbReference>
<dbReference type="SUPFAM" id="SSF46785">
    <property type="entry name" value="Winged helix' DNA-binding domain"/>
    <property type="match status" value="1"/>
</dbReference>